<evidence type="ECO:0000313" key="10">
    <source>
        <dbReference type="Proteomes" id="UP000069940"/>
    </source>
</evidence>
<dbReference type="PANTHER" id="PTHR22930:SF269">
    <property type="entry name" value="NUCLEASE HARBI1-LIKE PROTEIN"/>
    <property type="match status" value="1"/>
</dbReference>
<name>A0ABM1ZKB8_AEDAL</name>
<dbReference type="EnsemblMetazoa" id="AALFPA23_019325.R28417">
    <property type="protein sequence ID" value="AALFPA23_019325.P28417"/>
    <property type="gene ID" value="AALFPA23_019325"/>
</dbReference>
<evidence type="ECO:0000256" key="7">
    <source>
        <dbReference type="ARBA" id="ARBA00023242"/>
    </source>
</evidence>
<dbReference type="GeneID" id="109414562"/>
<keyword evidence="6" id="KW-0378">Hydrolase</keyword>
<keyword evidence="5" id="KW-0479">Metal-binding</keyword>
<evidence type="ECO:0000256" key="2">
    <source>
        <dbReference type="ARBA" id="ARBA00004123"/>
    </source>
</evidence>
<organism evidence="9 10">
    <name type="scientific">Aedes albopictus</name>
    <name type="common">Asian tiger mosquito</name>
    <name type="synonym">Stegomyia albopicta</name>
    <dbReference type="NCBI Taxonomy" id="7160"/>
    <lineage>
        <taxon>Eukaryota</taxon>
        <taxon>Metazoa</taxon>
        <taxon>Ecdysozoa</taxon>
        <taxon>Arthropoda</taxon>
        <taxon>Hexapoda</taxon>
        <taxon>Insecta</taxon>
        <taxon>Pterygota</taxon>
        <taxon>Neoptera</taxon>
        <taxon>Endopterygota</taxon>
        <taxon>Diptera</taxon>
        <taxon>Nematocera</taxon>
        <taxon>Culicoidea</taxon>
        <taxon>Culicidae</taxon>
        <taxon>Culicinae</taxon>
        <taxon>Aedini</taxon>
        <taxon>Aedes</taxon>
        <taxon>Stegomyia</taxon>
    </lineage>
</organism>
<evidence type="ECO:0000256" key="3">
    <source>
        <dbReference type="ARBA" id="ARBA00006958"/>
    </source>
</evidence>
<dbReference type="PANTHER" id="PTHR22930">
    <property type="match status" value="1"/>
</dbReference>
<evidence type="ECO:0000256" key="6">
    <source>
        <dbReference type="ARBA" id="ARBA00022801"/>
    </source>
</evidence>
<dbReference type="InterPro" id="IPR027806">
    <property type="entry name" value="HARBI1_dom"/>
</dbReference>
<evidence type="ECO:0000256" key="1">
    <source>
        <dbReference type="ARBA" id="ARBA00001968"/>
    </source>
</evidence>
<comment type="subcellular location">
    <subcellularLocation>
        <location evidence="2">Nucleus</location>
    </subcellularLocation>
</comment>
<dbReference type="InterPro" id="IPR045249">
    <property type="entry name" value="HARBI1-like"/>
</dbReference>
<keyword evidence="7" id="KW-0539">Nucleus</keyword>
<dbReference type="RefSeq" id="XP_062704752.1">
    <property type="nucleotide sequence ID" value="XM_062848768.1"/>
</dbReference>
<reference evidence="10" key="1">
    <citation type="journal article" date="2015" name="Proc. Natl. Acad. Sci. U.S.A.">
        <title>Genome sequence of the Asian Tiger mosquito, Aedes albopictus, reveals insights into its biology, genetics, and evolution.</title>
        <authorList>
            <person name="Chen X.G."/>
            <person name="Jiang X."/>
            <person name="Gu J."/>
            <person name="Xu M."/>
            <person name="Wu Y."/>
            <person name="Deng Y."/>
            <person name="Zhang C."/>
            <person name="Bonizzoni M."/>
            <person name="Dermauw W."/>
            <person name="Vontas J."/>
            <person name="Armbruster P."/>
            <person name="Huang X."/>
            <person name="Yang Y."/>
            <person name="Zhang H."/>
            <person name="He W."/>
            <person name="Peng H."/>
            <person name="Liu Y."/>
            <person name="Wu K."/>
            <person name="Chen J."/>
            <person name="Lirakis M."/>
            <person name="Topalis P."/>
            <person name="Van Leeuwen T."/>
            <person name="Hall A.B."/>
            <person name="Jiang X."/>
            <person name="Thorpe C."/>
            <person name="Mueller R.L."/>
            <person name="Sun C."/>
            <person name="Waterhouse R.M."/>
            <person name="Yan G."/>
            <person name="Tu Z.J."/>
            <person name="Fang X."/>
            <person name="James A.A."/>
        </authorList>
    </citation>
    <scope>NUCLEOTIDE SEQUENCE [LARGE SCALE GENOMIC DNA]</scope>
    <source>
        <strain evidence="10">Foshan</strain>
    </source>
</reference>
<keyword evidence="4" id="KW-0540">Nuclease</keyword>
<comment type="cofactor">
    <cofactor evidence="1">
        <name>a divalent metal cation</name>
        <dbReference type="ChEBI" id="CHEBI:60240"/>
    </cofactor>
</comment>
<evidence type="ECO:0000256" key="5">
    <source>
        <dbReference type="ARBA" id="ARBA00022723"/>
    </source>
</evidence>
<dbReference type="Proteomes" id="UP000069940">
    <property type="component" value="Unassembled WGS sequence"/>
</dbReference>
<reference evidence="9" key="2">
    <citation type="submission" date="2025-05" db="UniProtKB">
        <authorList>
            <consortium name="EnsemblMetazoa"/>
        </authorList>
    </citation>
    <scope>IDENTIFICATION</scope>
    <source>
        <strain evidence="9">Foshan</strain>
    </source>
</reference>
<evidence type="ECO:0000256" key="4">
    <source>
        <dbReference type="ARBA" id="ARBA00022722"/>
    </source>
</evidence>
<proteinExistence type="inferred from homology"/>
<comment type="similarity">
    <text evidence="3">Belongs to the HARBI1 family.</text>
</comment>
<evidence type="ECO:0000259" key="8">
    <source>
        <dbReference type="Pfam" id="PF13359"/>
    </source>
</evidence>
<evidence type="ECO:0000313" key="9">
    <source>
        <dbReference type="EnsemblMetazoa" id="AALFPA23_019325.P28417"/>
    </source>
</evidence>
<protein>
    <recommendedName>
        <fullName evidence="8">DDE Tnp4 domain-containing protein</fullName>
    </recommendedName>
</protein>
<sequence>MEEEHFEELFQKVKHRLEPKRCTRPDGISPKHRLAYTLEYLAGGPFFERYAASNYRISKASSCHIIRETCQIIYEELAKTEFMAYTKENWSTVADDFEQKWNMPNCLGSLDGKHVRIKCPSNAGSLYYNYKRYHSIILMAASDANYRFTYIDVGSPGADGDVNVFSRTEFGKNILEDTPLLDLPPNAPINGDDMPYFFIGDDAFPLTPRIMKPYGTANTLTNDQRIFNYRLSRARRTVENAFGILTMRWGCLRSEFLCTPEKVKIIVAACCALHNFLLNRGPAYSKAADRYDEKGNLVEGEWRTYQQMDSINGQKRGRPQETGAYIRRKLTEYFKNINILPFQYERANCI</sequence>
<feature type="domain" description="DDE Tnp4" evidence="8">
    <location>
        <begin position="110"/>
        <end position="275"/>
    </location>
</feature>
<keyword evidence="10" id="KW-1185">Reference proteome</keyword>
<accession>A0ABM1ZKB8</accession>
<dbReference type="Pfam" id="PF13359">
    <property type="entry name" value="DDE_Tnp_4"/>
    <property type="match status" value="1"/>
</dbReference>